<evidence type="ECO:0000313" key="2">
    <source>
        <dbReference type="Proteomes" id="UP001165960"/>
    </source>
</evidence>
<accession>A0ACC2TQX4</accession>
<keyword evidence="2" id="KW-1185">Reference proteome</keyword>
<gene>
    <name evidence="1" type="ORF">DSO57_1021880</name>
</gene>
<dbReference type="Proteomes" id="UP001165960">
    <property type="component" value="Unassembled WGS sequence"/>
</dbReference>
<proteinExistence type="predicted"/>
<dbReference type="EMBL" id="QTSX02002237">
    <property type="protein sequence ID" value="KAJ9076906.1"/>
    <property type="molecule type" value="Genomic_DNA"/>
</dbReference>
<sequence length="321" mass="35842">MTGKIQATLIPGRMIRLSPPSLRTRPSIGPISSIMANTTKPKSRLISHQQTSIFSTNSHALSFVKSAAMSQSAATFDRIWTKVEAEFPVMRMTGDILWLIGAPGSGKGTVTPYILTAQNTQNEPICMSGLLQTPELKAVVDSGMMVDDGMVLEQLLRALLSRDSTQPLVVDGFPRTQTQVDFVSLLNKKLLQHSSPSFKVAILYVSQETSLARQMKRGIEARLNNARVRLTGKGKLMEERVTDLDEDLVLTRYRTFKKHMSAIMGLSQQFPFHMINADCNINDVVKHILYLFDARYPQQRPATTVIPDNPIWHGFSFNHTL</sequence>
<comment type="caution">
    <text evidence="1">The sequence shown here is derived from an EMBL/GenBank/DDBJ whole genome shotgun (WGS) entry which is preliminary data.</text>
</comment>
<name>A0ACC2TQX4_9FUNG</name>
<reference evidence="1" key="1">
    <citation type="submission" date="2022-04" db="EMBL/GenBank/DDBJ databases">
        <title>Genome of the entomopathogenic fungus Entomophthora muscae.</title>
        <authorList>
            <person name="Elya C."/>
            <person name="Lovett B.R."/>
            <person name="Lee E."/>
            <person name="Macias A.M."/>
            <person name="Hajek A.E."/>
            <person name="De Bivort B.L."/>
            <person name="Kasson M.T."/>
            <person name="De Fine Licht H.H."/>
            <person name="Stajich J.E."/>
        </authorList>
    </citation>
    <scope>NUCLEOTIDE SEQUENCE</scope>
    <source>
        <strain evidence="1">Berkeley</strain>
    </source>
</reference>
<protein>
    <submittedName>
        <fullName evidence="1">Uncharacterized protein</fullName>
    </submittedName>
</protein>
<evidence type="ECO:0000313" key="1">
    <source>
        <dbReference type="EMBL" id="KAJ9076906.1"/>
    </source>
</evidence>
<organism evidence="1 2">
    <name type="scientific">Entomophthora muscae</name>
    <dbReference type="NCBI Taxonomy" id="34485"/>
    <lineage>
        <taxon>Eukaryota</taxon>
        <taxon>Fungi</taxon>
        <taxon>Fungi incertae sedis</taxon>
        <taxon>Zoopagomycota</taxon>
        <taxon>Entomophthoromycotina</taxon>
        <taxon>Entomophthoromycetes</taxon>
        <taxon>Entomophthorales</taxon>
        <taxon>Entomophthoraceae</taxon>
        <taxon>Entomophthora</taxon>
    </lineage>
</organism>